<organism evidence="2 3">
    <name type="scientific">Legionella cherrii</name>
    <dbReference type="NCBI Taxonomy" id="28084"/>
    <lineage>
        <taxon>Bacteria</taxon>
        <taxon>Pseudomonadati</taxon>
        <taxon>Pseudomonadota</taxon>
        <taxon>Gammaproteobacteria</taxon>
        <taxon>Legionellales</taxon>
        <taxon>Legionellaceae</taxon>
        <taxon>Legionella</taxon>
    </lineage>
</organism>
<reference evidence="2 3" key="1">
    <citation type="submission" date="2018-12" db="EMBL/GenBank/DDBJ databases">
        <authorList>
            <consortium name="Pathogen Informatics"/>
        </authorList>
    </citation>
    <scope>NUCLEOTIDE SEQUENCE [LARGE SCALE GENOMIC DNA]</scope>
    <source>
        <strain evidence="2 3">NCTC11976</strain>
    </source>
</reference>
<evidence type="ECO:0000256" key="1">
    <source>
        <dbReference type="SAM" id="MobiDB-lite"/>
    </source>
</evidence>
<feature type="compositionally biased region" description="Polar residues" evidence="1">
    <location>
        <begin position="1434"/>
        <end position="1446"/>
    </location>
</feature>
<feature type="region of interest" description="Disordered" evidence="1">
    <location>
        <begin position="1416"/>
        <end position="1446"/>
    </location>
</feature>
<feature type="compositionally biased region" description="Basic and acidic residues" evidence="1">
    <location>
        <begin position="1416"/>
        <end position="1432"/>
    </location>
</feature>
<dbReference type="EMBL" id="LR134173">
    <property type="protein sequence ID" value="VEB34132.1"/>
    <property type="molecule type" value="Genomic_DNA"/>
</dbReference>
<evidence type="ECO:0000313" key="2">
    <source>
        <dbReference type="EMBL" id="VEB34132.1"/>
    </source>
</evidence>
<protein>
    <submittedName>
        <fullName evidence="2">Uncharacterized protein</fullName>
    </submittedName>
</protein>
<name>A0ABY6T2V7_9GAMM</name>
<gene>
    <name evidence="2" type="ORF">NCTC11976_00687</name>
</gene>
<dbReference type="RefSeq" id="WP_028381426.1">
    <property type="nucleotide sequence ID" value="NZ_CAAAIT010000006.1"/>
</dbReference>
<evidence type="ECO:0000313" key="3">
    <source>
        <dbReference type="Proteomes" id="UP000277577"/>
    </source>
</evidence>
<keyword evidence="3" id="KW-1185">Reference proteome</keyword>
<proteinExistence type="predicted"/>
<dbReference type="Proteomes" id="UP000277577">
    <property type="component" value="Chromosome"/>
</dbReference>
<sequence length="1446" mass="164461">MVSKVYFVQGVFSKVYQAWGHASVLEIIPKEDNKQLEMDLYGRVNVFRCPGIKEKLEQRYLREQHGKHPVRDYYYQSDPDGGGFRFLMGVVPFFDQNDPDNDSSTPLYGDARAAYLDKNEEPAALSIFYRKDKPEQWLITVVKDTHLPKEQRQVFIFSSVDPKSFMIDDSIPVEEGDLSKVPEYLQKLQDAADLPPELSGIGEILNNVLNADGTIKEHADLLTELFTGKLYQEKIALMPEIETSMVAYTLYVKLVGNSLHYMIKTPQGLIKDKIELKDIKKFDPQEPDLGKQLQTIKNDIREITSNRGHWPITFDEAPQWMQLLKGPNVVDKEGAVAEESAATKMMNNPYLIALHSMGVTSLKISREEIEHCLNKDSQLAKDLQSILDNELLKKNPVEQKEHIKLVHNLFQLQKYDLLSVLKEDTNGFINFFNDLADTDPSLLKLILQKKEGIDCLHLMHKCKNSQLIFELLQRADEQEQLIDELIGLDQFAKVAEHNVPKDQNVLSLSFQFLLKYPNPFITENPAGFLKDIIPSNYNFDQARLQQFCTFRKLIGFLNKTRGIEKINSKLLLQFLSENLDNKDLITSVQEALAKLDTLKVKNSEAYALVLHSADFRKIVAGLKADEVEKSEQCIELAINLDKMGQLANYSVLSDDLKVVKAFNQFAGHEGLKELLVEKISNQGAEACKPILENEILSALISADIKVTQDQANKIVTPKLSLPAQLNEILKKKDYDQPKRKILYQLALDLDVLGAPEAFKELVQKDKKFLDLLHKWSVVPEYRELLKSNLSGYAPGLWMLELMAYSDVPLAHFREHLNQPPHNLLDALNWLNRNKPTPEVTSVAIEFLFKKPDLEIGKLQSAIEFLQATPKCAVARGSMVDFLAAHYEEPALLSRVNAVYKKFAALGELDNEFYRLALEEEGFRAIVEGLPPIGADQDCGFIRMDATPKDEVLQTYNSPKYILTKEGFFYFNPSHNKLLSINLEKAQLEELNKNFPKTIDKLAEQDFKLLTETASIKEHNKKLIKLAESLHSQNALDKYDLIASSTRLVSTYVSFIGHQFGDIKDELFKRLASMDYDLELMPESDEATKNETLYIKVVENSFHYTVKTPEGQLIKGTIATTDIENFNPEESLGEQLQVIKGNILDITSKRGDTRSKVLNFLENKHLIAIVDAAVTPTKPQLRHLLDSSSDKFKAMDILISLKLDVAKREAYQWATIDTSAAKNFRKVLFKINEMQNISAETKAKMIDTLCSLQLGYDPQRISIRHRKDVFSLYLRDDPKGKKFRSCIAQIEETCTKIKARWNTETAPADAKAKAKAKAFEAEEQEYRKGLYGVVFDNLHQPTSKKEFEGRIKQVSQNMLSVVDVRRRSWIIAIMETLAEALNIAFGTGISRFAKSKTFFSRTTSGQAVRNLNHFLIKEDPEQDKKDDKEEIEKQNLGSAGNNSPKVL</sequence>
<accession>A0ABY6T2V7</accession>